<gene>
    <name evidence="1" type="ORF">BDZ85DRAFT_59588</name>
</gene>
<dbReference type="EMBL" id="ML992520">
    <property type="protein sequence ID" value="KAF2219119.1"/>
    <property type="molecule type" value="Genomic_DNA"/>
</dbReference>
<dbReference type="Proteomes" id="UP000799538">
    <property type="component" value="Unassembled WGS sequence"/>
</dbReference>
<accession>A0A6A6G0E6</accession>
<evidence type="ECO:0000313" key="1">
    <source>
        <dbReference type="EMBL" id="KAF2219119.1"/>
    </source>
</evidence>
<dbReference type="AlphaFoldDB" id="A0A6A6G0E6"/>
<sequence>MDGQWLLLGRRVRGKIVVVILSKLRYSIISHASHNSAAAQLISRGSITGRIASYFSIGDEVETVCCLTSVVRQYVNHARAQSLGRILFPGHLVVDLLEDQNPYQKLPVLLARRLGSTTRGMEHLLGTLEMHQWMTEILTDSFQRCDTSHLAVSYGTWHLSPGLIHMS</sequence>
<proteinExistence type="predicted"/>
<reference evidence="2" key="1">
    <citation type="journal article" date="2020" name="Stud. Mycol.">
        <title>101 Dothideomycetes genomes: A test case for predicting lifestyles and emergence of pathogens.</title>
        <authorList>
            <person name="Haridas S."/>
            <person name="Albert R."/>
            <person name="Binder M."/>
            <person name="Bloem J."/>
            <person name="LaButti K."/>
            <person name="Salamov A."/>
            <person name="Andreopoulos B."/>
            <person name="Baker S."/>
            <person name="Barry K."/>
            <person name="Bills G."/>
            <person name="Bluhm B."/>
            <person name="Cannon C."/>
            <person name="Castanera R."/>
            <person name="Culley D."/>
            <person name="Daum C."/>
            <person name="Ezra D."/>
            <person name="Gonzalez J."/>
            <person name="Henrissat B."/>
            <person name="Kuo A."/>
            <person name="Liang C."/>
            <person name="Lipzen A."/>
            <person name="Lutzoni F."/>
            <person name="Magnuson J."/>
            <person name="Mondo S."/>
            <person name="Nolan M."/>
            <person name="Ohm R."/>
            <person name="Pangilinan J."/>
            <person name="Park H.-J."/>
            <person name="Ramirez L."/>
            <person name="Alfaro M."/>
            <person name="Sun H."/>
            <person name="Tritt A."/>
            <person name="Yoshinaga Y."/>
            <person name="Zwiers L.-H."/>
            <person name="Turgeon B."/>
            <person name="Goodwin S."/>
            <person name="Spatafora J."/>
            <person name="Crous P."/>
            <person name="Grigoriev I."/>
        </authorList>
    </citation>
    <scope>NUCLEOTIDE SEQUENCE [LARGE SCALE GENOMIC DNA]</scope>
    <source>
        <strain evidence="2">CECT 20119</strain>
    </source>
</reference>
<evidence type="ECO:0000313" key="2">
    <source>
        <dbReference type="Proteomes" id="UP000799538"/>
    </source>
</evidence>
<keyword evidence="2" id="KW-1185">Reference proteome</keyword>
<name>A0A6A6G0E6_9PEZI</name>
<organism evidence="1 2">
    <name type="scientific">Elsinoe ampelina</name>
    <dbReference type="NCBI Taxonomy" id="302913"/>
    <lineage>
        <taxon>Eukaryota</taxon>
        <taxon>Fungi</taxon>
        <taxon>Dikarya</taxon>
        <taxon>Ascomycota</taxon>
        <taxon>Pezizomycotina</taxon>
        <taxon>Dothideomycetes</taxon>
        <taxon>Dothideomycetidae</taxon>
        <taxon>Myriangiales</taxon>
        <taxon>Elsinoaceae</taxon>
        <taxon>Elsinoe</taxon>
    </lineage>
</organism>
<protein>
    <submittedName>
        <fullName evidence="1">Uncharacterized protein</fullName>
    </submittedName>
</protein>